<dbReference type="Proteomes" id="UP001501126">
    <property type="component" value="Unassembled WGS sequence"/>
</dbReference>
<dbReference type="Pfam" id="PF11751">
    <property type="entry name" value="PorP_SprF"/>
    <property type="match status" value="1"/>
</dbReference>
<name>A0ABN1MU28_9FLAO</name>
<keyword evidence="1" id="KW-0732">Signal</keyword>
<protein>
    <recommendedName>
        <fullName evidence="4">Type IX secretion system membrane protein PorP/SprF</fullName>
    </recommendedName>
</protein>
<feature type="signal peptide" evidence="1">
    <location>
        <begin position="1"/>
        <end position="19"/>
    </location>
</feature>
<sequence>MKRILILVCALLSMNSVLSQDVHFSQMSYSPLTLNPGLTGANHDLQAIVNYRTQWNSVAEPFQTMAASFDMRVNPNKRGKKGHLALGLNFFNDRAGAARVTTNNVNLNVAYHVLLSDGHTFGGGAYVGWAQRSFNPAAGKWGSQYDGMAYNGNLSSGESFNSASFHMFDAGAGIVYTFSAEEMYMSANNSTKVNAGFGVYHLNRPSFSFINQTDEKMYMRFSGFVNGAFGIGNSNLIIEPGVYYHQQGKAREILFGTYARYILQEGSRRTTNLERTSFALGAFYRNQDALIIKALFQWSGLEIGAAYDVNLSSLTAASRARGGIEFFVRWVMPSPLATTRARI</sequence>
<feature type="chain" id="PRO_5045118622" description="Type IX secretion system membrane protein PorP/SprF" evidence="1">
    <location>
        <begin position="20"/>
        <end position="343"/>
    </location>
</feature>
<dbReference type="InterPro" id="IPR019861">
    <property type="entry name" value="PorP/SprF_Bacteroidetes"/>
</dbReference>
<dbReference type="NCBIfam" id="TIGR03519">
    <property type="entry name" value="T9SS_PorP_fam"/>
    <property type="match status" value="1"/>
</dbReference>
<gene>
    <name evidence="2" type="ORF">GCM10009118_32230</name>
</gene>
<accession>A0ABN1MU28</accession>
<evidence type="ECO:0000256" key="1">
    <source>
        <dbReference type="SAM" id="SignalP"/>
    </source>
</evidence>
<evidence type="ECO:0000313" key="2">
    <source>
        <dbReference type="EMBL" id="GAA0876813.1"/>
    </source>
</evidence>
<keyword evidence="3" id="KW-1185">Reference proteome</keyword>
<evidence type="ECO:0008006" key="4">
    <source>
        <dbReference type="Google" id="ProtNLM"/>
    </source>
</evidence>
<evidence type="ECO:0000313" key="3">
    <source>
        <dbReference type="Proteomes" id="UP001501126"/>
    </source>
</evidence>
<comment type="caution">
    <text evidence="2">The sequence shown here is derived from an EMBL/GenBank/DDBJ whole genome shotgun (WGS) entry which is preliminary data.</text>
</comment>
<reference evidence="2 3" key="1">
    <citation type="journal article" date="2019" name="Int. J. Syst. Evol. Microbiol.">
        <title>The Global Catalogue of Microorganisms (GCM) 10K type strain sequencing project: providing services to taxonomists for standard genome sequencing and annotation.</title>
        <authorList>
            <consortium name="The Broad Institute Genomics Platform"/>
            <consortium name="The Broad Institute Genome Sequencing Center for Infectious Disease"/>
            <person name="Wu L."/>
            <person name="Ma J."/>
        </authorList>
    </citation>
    <scope>NUCLEOTIDE SEQUENCE [LARGE SCALE GENOMIC DNA]</scope>
    <source>
        <strain evidence="2 3">JCM 16083</strain>
    </source>
</reference>
<organism evidence="2 3">
    <name type="scientific">Wandonia haliotis</name>
    <dbReference type="NCBI Taxonomy" id="574963"/>
    <lineage>
        <taxon>Bacteria</taxon>
        <taxon>Pseudomonadati</taxon>
        <taxon>Bacteroidota</taxon>
        <taxon>Flavobacteriia</taxon>
        <taxon>Flavobacteriales</taxon>
        <taxon>Crocinitomicaceae</taxon>
        <taxon>Wandonia</taxon>
    </lineage>
</organism>
<dbReference type="EMBL" id="BAAAFH010000022">
    <property type="protein sequence ID" value="GAA0876813.1"/>
    <property type="molecule type" value="Genomic_DNA"/>
</dbReference>
<proteinExistence type="predicted"/>
<dbReference type="RefSeq" id="WP_343790426.1">
    <property type="nucleotide sequence ID" value="NZ_BAAAFH010000022.1"/>
</dbReference>